<dbReference type="InterPro" id="IPR019410">
    <property type="entry name" value="Methyltransf_16"/>
</dbReference>
<dbReference type="Pfam" id="PF10294">
    <property type="entry name" value="Methyltransf_16"/>
    <property type="match status" value="1"/>
</dbReference>
<sequence length="266" mass="27520">MDAPLPAPATKHVAALQHALPRSELVLTLRQRTATADGRDTGTTGTTLWLGGQVLAAYLASLPPSPGAAVELGAGVGFLALSLAAAGHDVLATDVEPVLSAVLAPNLDAGVRVLGGAGVPARATPALLDWVEVADALAAGRAPFANLDPGAAAHIARADTLVTTDTLYAPHLIQPLWATLAAMCAGRDRPPAVYLALERRDPRLVDAGLDGGREAGFELRRIAHGRVVKALDRAGWRWAPEDWAGVEVWRAKWRGEAREAAGPGGA</sequence>
<evidence type="ECO:0000313" key="2">
    <source>
        <dbReference type="Proteomes" id="UP000473826"/>
    </source>
</evidence>
<keyword evidence="2" id="KW-1185">Reference proteome</keyword>
<dbReference type="PANTHER" id="PTHR14614">
    <property type="entry name" value="HEPATOCELLULAR CARCINOMA-ASSOCIATED ANTIGEN"/>
    <property type="match status" value="1"/>
</dbReference>
<dbReference type="GO" id="GO:0005634">
    <property type="term" value="C:nucleus"/>
    <property type="evidence" value="ECO:0007669"/>
    <property type="project" value="TreeGrafter"/>
</dbReference>
<dbReference type="GO" id="GO:0008757">
    <property type="term" value="F:S-adenosylmethionine-dependent methyltransferase activity"/>
    <property type="evidence" value="ECO:0007669"/>
    <property type="project" value="UniProtKB-ARBA"/>
</dbReference>
<proteinExistence type="predicted"/>
<accession>A0A7D8YZ51</accession>
<dbReference type="Proteomes" id="UP000473826">
    <property type="component" value="Unassembled WGS sequence"/>
</dbReference>
<dbReference type="Gene3D" id="3.40.50.150">
    <property type="entry name" value="Vaccinia Virus protein VP39"/>
    <property type="match status" value="1"/>
</dbReference>
<dbReference type="AlphaFoldDB" id="A0A7D8YZ51"/>
<reference evidence="1 2" key="1">
    <citation type="journal article" date="2019" name="PLoS Genet.">
        <title>Convergent evolution of linked mating-type loci in basidiomycete fungi.</title>
        <authorList>
            <person name="Sun S."/>
            <person name="Coelho M.A."/>
            <person name="Heitman J."/>
            <person name="Nowrousian M."/>
        </authorList>
    </citation>
    <scope>NUCLEOTIDE SEQUENCE [LARGE SCALE GENOMIC DNA]</scope>
    <source>
        <strain evidence="1 2">CBS 4282</strain>
    </source>
</reference>
<dbReference type="PANTHER" id="PTHR14614:SF162">
    <property type="entry name" value="EXPRESSED PROTEIN"/>
    <property type="match status" value="1"/>
</dbReference>
<dbReference type="OrthoDB" id="194386at2759"/>
<protein>
    <submittedName>
        <fullName evidence="1">Uncharacterized protein</fullName>
    </submittedName>
</protein>
<organism evidence="1 2">
    <name type="scientific">Vanrija humicola</name>
    <name type="common">Yeast</name>
    <name type="synonym">Cryptococcus humicola</name>
    <dbReference type="NCBI Taxonomy" id="5417"/>
    <lineage>
        <taxon>Eukaryota</taxon>
        <taxon>Fungi</taxon>
        <taxon>Dikarya</taxon>
        <taxon>Basidiomycota</taxon>
        <taxon>Agaricomycotina</taxon>
        <taxon>Tremellomycetes</taxon>
        <taxon>Trichosporonales</taxon>
        <taxon>Trichosporonaceae</taxon>
        <taxon>Vanrija</taxon>
    </lineage>
</organism>
<evidence type="ECO:0000313" key="1">
    <source>
        <dbReference type="EMBL" id="TXT10695.1"/>
    </source>
</evidence>
<gene>
    <name evidence="1" type="ORF">VHUM_02200</name>
</gene>
<name>A0A7D8YZ51_VANHU</name>
<dbReference type="SUPFAM" id="SSF53335">
    <property type="entry name" value="S-adenosyl-L-methionine-dependent methyltransferases"/>
    <property type="match status" value="1"/>
</dbReference>
<comment type="caution">
    <text evidence="1">The sequence shown here is derived from an EMBL/GenBank/DDBJ whole genome shotgun (WGS) entry which is preliminary data.</text>
</comment>
<dbReference type="InterPro" id="IPR029063">
    <property type="entry name" value="SAM-dependent_MTases_sf"/>
</dbReference>
<dbReference type="GO" id="GO:0005737">
    <property type="term" value="C:cytoplasm"/>
    <property type="evidence" value="ECO:0007669"/>
    <property type="project" value="TreeGrafter"/>
</dbReference>
<dbReference type="EMBL" id="QKWK01000005">
    <property type="protein sequence ID" value="TXT10695.1"/>
    <property type="molecule type" value="Genomic_DNA"/>
</dbReference>